<sequence>MDKGIFDMNLQLIHGSLMFDFLALVKPCVSAQLQASSHNAMVKLKCRWQPSLYLKAGAYGLRLPRCSTEEDSQQARGQNHEVPVTHPKIYRPATARSIPRDLHWLQLGKRNA</sequence>
<organism evidence="1 2">
    <name type="scientific">Plakobranchus ocellatus</name>
    <dbReference type="NCBI Taxonomy" id="259542"/>
    <lineage>
        <taxon>Eukaryota</taxon>
        <taxon>Metazoa</taxon>
        <taxon>Spiralia</taxon>
        <taxon>Lophotrochozoa</taxon>
        <taxon>Mollusca</taxon>
        <taxon>Gastropoda</taxon>
        <taxon>Heterobranchia</taxon>
        <taxon>Euthyneura</taxon>
        <taxon>Panpulmonata</taxon>
        <taxon>Sacoglossa</taxon>
        <taxon>Placobranchoidea</taxon>
        <taxon>Plakobranchidae</taxon>
        <taxon>Plakobranchus</taxon>
    </lineage>
</organism>
<dbReference type="EMBL" id="BLXT01004061">
    <property type="protein sequence ID" value="GFO09262.1"/>
    <property type="molecule type" value="Genomic_DNA"/>
</dbReference>
<accession>A0AAV4APP2</accession>
<gene>
    <name evidence="1" type="ORF">PoB_003576700</name>
</gene>
<name>A0AAV4APP2_9GAST</name>
<reference evidence="1 2" key="1">
    <citation type="journal article" date="2021" name="Elife">
        <title>Chloroplast acquisition without the gene transfer in kleptoplastic sea slugs, Plakobranchus ocellatus.</title>
        <authorList>
            <person name="Maeda T."/>
            <person name="Takahashi S."/>
            <person name="Yoshida T."/>
            <person name="Shimamura S."/>
            <person name="Takaki Y."/>
            <person name="Nagai Y."/>
            <person name="Toyoda A."/>
            <person name="Suzuki Y."/>
            <person name="Arimoto A."/>
            <person name="Ishii H."/>
            <person name="Satoh N."/>
            <person name="Nishiyama T."/>
            <person name="Hasebe M."/>
            <person name="Maruyama T."/>
            <person name="Minagawa J."/>
            <person name="Obokata J."/>
            <person name="Shigenobu S."/>
        </authorList>
    </citation>
    <scope>NUCLEOTIDE SEQUENCE [LARGE SCALE GENOMIC DNA]</scope>
</reference>
<dbReference type="AlphaFoldDB" id="A0AAV4APP2"/>
<protein>
    <submittedName>
        <fullName evidence="1">Uncharacterized protein</fullName>
    </submittedName>
</protein>
<comment type="caution">
    <text evidence="1">The sequence shown here is derived from an EMBL/GenBank/DDBJ whole genome shotgun (WGS) entry which is preliminary data.</text>
</comment>
<evidence type="ECO:0000313" key="2">
    <source>
        <dbReference type="Proteomes" id="UP000735302"/>
    </source>
</evidence>
<keyword evidence="2" id="KW-1185">Reference proteome</keyword>
<proteinExistence type="predicted"/>
<dbReference type="Proteomes" id="UP000735302">
    <property type="component" value="Unassembled WGS sequence"/>
</dbReference>
<evidence type="ECO:0000313" key="1">
    <source>
        <dbReference type="EMBL" id="GFO09262.1"/>
    </source>
</evidence>